<evidence type="ECO:0000256" key="1">
    <source>
        <dbReference type="SAM" id="MobiDB-lite"/>
    </source>
</evidence>
<protein>
    <recommendedName>
        <fullName evidence="4">SPRY domain-containing protein</fullName>
    </recommendedName>
</protein>
<name>A0ABQ9YHA5_9EUKA</name>
<dbReference type="InterPro" id="IPR011989">
    <property type="entry name" value="ARM-like"/>
</dbReference>
<keyword evidence="3" id="KW-1185">Reference proteome</keyword>
<reference evidence="2 3" key="1">
    <citation type="journal article" date="2022" name="bioRxiv">
        <title>Genomics of Preaxostyla Flagellates Illuminates Evolutionary Transitions and the Path Towards Mitochondrial Loss.</title>
        <authorList>
            <person name="Novak L.V.F."/>
            <person name="Treitli S.C."/>
            <person name="Pyrih J."/>
            <person name="Halakuc P."/>
            <person name="Pipaliya S.V."/>
            <person name="Vacek V."/>
            <person name="Brzon O."/>
            <person name="Soukal P."/>
            <person name="Eme L."/>
            <person name="Dacks J.B."/>
            <person name="Karnkowska A."/>
            <person name="Elias M."/>
            <person name="Hampl V."/>
        </authorList>
    </citation>
    <scope>NUCLEOTIDE SEQUENCE [LARGE SCALE GENOMIC DNA]</scope>
    <source>
        <strain evidence="2">NAU3</strain>
        <tissue evidence="2">Gut</tissue>
    </source>
</reference>
<dbReference type="InterPro" id="IPR016024">
    <property type="entry name" value="ARM-type_fold"/>
</dbReference>
<dbReference type="Gene3D" id="1.25.10.10">
    <property type="entry name" value="Leucine-rich Repeat Variant"/>
    <property type="match status" value="1"/>
</dbReference>
<dbReference type="EMBL" id="JARBJD010000007">
    <property type="protein sequence ID" value="KAK2963151.1"/>
    <property type="molecule type" value="Genomic_DNA"/>
</dbReference>
<organism evidence="2 3">
    <name type="scientific">Blattamonas nauphoetae</name>
    <dbReference type="NCBI Taxonomy" id="2049346"/>
    <lineage>
        <taxon>Eukaryota</taxon>
        <taxon>Metamonada</taxon>
        <taxon>Preaxostyla</taxon>
        <taxon>Oxymonadida</taxon>
        <taxon>Blattamonas</taxon>
    </lineage>
</organism>
<dbReference type="InterPro" id="IPR043136">
    <property type="entry name" value="B30.2/SPRY_sf"/>
</dbReference>
<comment type="caution">
    <text evidence="2">The sequence shown here is derived from an EMBL/GenBank/DDBJ whole genome shotgun (WGS) entry which is preliminary data.</text>
</comment>
<feature type="compositionally biased region" description="Polar residues" evidence="1">
    <location>
        <begin position="384"/>
        <end position="404"/>
    </location>
</feature>
<evidence type="ECO:0000313" key="2">
    <source>
        <dbReference type="EMBL" id="KAK2963151.1"/>
    </source>
</evidence>
<dbReference type="Proteomes" id="UP001281761">
    <property type="component" value="Unassembled WGS sequence"/>
</dbReference>
<evidence type="ECO:0000313" key="3">
    <source>
        <dbReference type="Proteomes" id="UP001281761"/>
    </source>
</evidence>
<feature type="region of interest" description="Disordered" evidence="1">
    <location>
        <begin position="381"/>
        <end position="404"/>
    </location>
</feature>
<dbReference type="SUPFAM" id="SSF48371">
    <property type="entry name" value="ARM repeat"/>
    <property type="match status" value="1"/>
</dbReference>
<evidence type="ECO:0008006" key="4">
    <source>
        <dbReference type="Google" id="ProtNLM"/>
    </source>
</evidence>
<gene>
    <name evidence="2" type="ORF">BLNAU_1684</name>
</gene>
<sequence>MGKTHESSAKQTIHMFTDWPNECRTYSLFRQFDTRELPNLVQQLRNEIEPSRIIQTIQTFLTYVMHVPESAHLLVSLNIIPILTAFISQTNDQPGLSSVEMIASDLLHLIASRTSYPSKDIALSCITNPLESMSQGLDPHISTQSLHALMNLNDLDPLFPKSLYAGNIIERIPTLLSTPNLNPSVAIELLSFVANLIRNATNVESIFSLEPILKSLSNTPDAIIRDKAQTAYITFKQKLKTLNQNVVNDRPSLNSVSITPTLTAVPSSQSVYGLNPMYDQSNNQTASLVPSTPPTNVARLTPHSTPIAAIASMRPMVLPSESQSTPHLYNLPAARDQSFLGYAQPGQINNPPILPTMSTPPLVSQTAKLNVHAEDYKPIARQHGSGTTQIEAHTSGSGQAKKTQYSVAAPPFVPKQSEQQPSTPQMTPSEELISTQLPFIEDPQNQQGIVHDREIFQVKLPSSFHLLSFNPTNTIVSYNVGSIANQRLHGLFVPSTLITSGKWRFEAIFATDYQKRVGIIQSSFSPPSDYFPGKTIHSLGYSGSGVIDHQLRHEGNQPFRSGEIVCIEADLTGTEPIIAFFIDGKEQKMKVRNIPKEFRFCVYIHREQSSVKIVTLEEIQDVKFSLQNSVLLDWNDNTLH</sequence>
<dbReference type="Gene3D" id="2.60.120.920">
    <property type="match status" value="1"/>
</dbReference>
<proteinExistence type="predicted"/>
<accession>A0ABQ9YHA5</accession>